<name>A0A562J510_9FIRM</name>
<keyword evidence="3" id="KW-0732">Signal</keyword>
<dbReference type="EMBL" id="VLKH01000011">
    <property type="protein sequence ID" value="TWH77975.1"/>
    <property type="molecule type" value="Genomic_DNA"/>
</dbReference>
<dbReference type="AlphaFoldDB" id="A0A562J510"/>
<keyword evidence="5" id="KW-1185">Reference proteome</keyword>
<dbReference type="PROSITE" id="PS51257">
    <property type="entry name" value="PROKAR_LIPOPROTEIN"/>
    <property type="match status" value="1"/>
</dbReference>
<feature type="signal peptide" evidence="3">
    <location>
        <begin position="1"/>
        <end position="19"/>
    </location>
</feature>
<proteinExistence type="predicted"/>
<evidence type="ECO:0000313" key="5">
    <source>
        <dbReference type="Proteomes" id="UP000315343"/>
    </source>
</evidence>
<sequence length="330" mass="36914">MKKTAIILMLALTFVSLLSGCTRLPASVETGVKPSEYTGKLSAEEMKKENESLKTELDSKKLELEKLEKDYLNLAKNNEAIISRLQEAESLLDIVVSDDLPDFKSEGTDKNSIISYLNDSISSLDDSYRKIEIIQSTDSKILFLTTGYGEKFSQVFTWTIGEDKPSIIEGASFERSGKWQWLLQDRFIVIDSGSGDKKIIDAENSRVAGEFKAKGEIYLLPDTSTVLIQNPESNVFSLYDFGLSSDQELKLDSKNKYTSFRVDDKDIIFEGTYKDQGIEYNVSATINIEEMKEAYSIKSIDETGANENMDTIESEDSLDGQSDNSEGKTV</sequence>
<evidence type="ECO:0000256" key="1">
    <source>
        <dbReference type="SAM" id="Coils"/>
    </source>
</evidence>
<evidence type="ECO:0000313" key="4">
    <source>
        <dbReference type="EMBL" id="TWH77975.1"/>
    </source>
</evidence>
<organism evidence="4 5">
    <name type="scientific">Sedimentibacter saalensis</name>
    <dbReference type="NCBI Taxonomy" id="130788"/>
    <lineage>
        <taxon>Bacteria</taxon>
        <taxon>Bacillati</taxon>
        <taxon>Bacillota</taxon>
        <taxon>Tissierellia</taxon>
        <taxon>Sedimentibacter</taxon>
    </lineage>
</organism>
<keyword evidence="1" id="KW-0175">Coiled coil</keyword>
<feature type="coiled-coil region" evidence="1">
    <location>
        <begin position="43"/>
        <end position="84"/>
    </location>
</feature>
<accession>A0A562J510</accession>
<dbReference type="RefSeq" id="WP_145085896.1">
    <property type="nucleotide sequence ID" value="NZ_JAYFNS010000012.1"/>
</dbReference>
<feature type="region of interest" description="Disordered" evidence="2">
    <location>
        <begin position="302"/>
        <end position="330"/>
    </location>
</feature>
<gene>
    <name evidence="4" type="ORF">LY60_03165</name>
</gene>
<evidence type="ECO:0000256" key="2">
    <source>
        <dbReference type="SAM" id="MobiDB-lite"/>
    </source>
</evidence>
<dbReference type="Proteomes" id="UP000315343">
    <property type="component" value="Unassembled WGS sequence"/>
</dbReference>
<feature type="chain" id="PRO_5038973924" evidence="3">
    <location>
        <begin position="20"/>
        <end position="330"/>
    </location>
</feature>
<evidence type="ECO:0000256" key="3">
    <source>
        <dbReference type="SAM" id="SignalP"/>
    </source>
</evidence>
<comment type="caution">
    <text evidence="4">The sequence shown here is derived from an EMBL/GenBank/DDBJ whole genome shotgun (WGS) entry which is preliminary data.</text>
</comment>
<protein>
    <submittedName>
        <fullName evidence="4">Uncharacterized protein</fullName>
    </submittedName>
</protein>
<reference evidence="4 5" key="1">
    <citation type="submission" date="2019-07" db="EMBL/GenBank/DDBJ databases">
        <title>Genomic Encyclopedia of Type Strains, Phase I: the one thousand microbial genomes (KMG-I) project.</title>
        <authorList>
            <person name="Kyrpides N."/>
        </authorList>
    </citation>
    <scope>NUCLEOTIDE SEQUENCE [LARGE SCALE GENOMIC DNA]</scope>
    <source>
        <strain evidence="4 5">DSM 13558</strain>
    </source>
</reference>